<dbReference type="CDD" id="cd03468">
    <property type="entry name" value="PolY_like"/>
    <property type="match status" value="1"/>
</dbReference>
<dbReference type="PANTHER" id="PTHR35369">
    <property type="entry name" value="BLR3025 PROTEIN-RELATED"/>
    <property type="match status" value="1"/>
</dbReference>
<proteinExistence type="predicted"/>
<feature type="domain" description="DNA polymerase Y-family little finger" evidence="3">
    <location>
        <begin position="376"/>
        <end position="465"/>
    </location>
</feature>
<dbReference type="PANTHER" id="PTHR35369:SF2">
    <property type="entry name" value="BLR3025 PROTEIN"/>
    <property type="match status" value="1"/>
</dbReference>
<dbReference type="Pfam" id="PF11799">
    <property type="entry name" value="IMS_C"/>
    <property type="match status" value="1"/>
</dbReference>
<accession>A0A1Y5RHY0</accession>
<dbReference type="SUPFAM" id="SSF56672">
    <property type="entry name" value="DNA/RNA polymerases"/>
    <property type="match status" value="1"/>
</dbReference>
<feature type="region of interest" description="Disordered" evidence="2">
    <location>
        <begin position="1"/>
        <end position="47"/>
    </location>
</feature>
<protein>
    <submittedName>
        <fullName evidence="4">ImpB/mucB/samB family protein</fullName>
    </submittedName>
</protein>
<evidence type="ECO:0000256" key="2">
    <source>
        <dbReference type="SAM" id="MobiDB-lite"/>
    </source>
</evidence>
<gene>
    <name evidence="4" type="ORF">PSJ8397_00572</name>
</gene>
<dbReference type="GO" id="GO:0006281">
    <property type="term" value="P:DNA repair"/>
    <property type="evidence" value="ECO:0007669"/>
    <property type="project" value="InterPro"/>
</dbReference>
<feature type="region of interest" description="Disordered" evidence="2">
    <location>
        <begin position="76"/>
        <end position="125"/>
    </location>
</feature>
<dbReference type="GO" id="GO:0003684">
    <property type="term" value="F:damaged DNA binding"/>
    <property type="evidence" value="ECO:0007669"/>
    <property type="project" value="InterPro"/>
</dbReference>
<organism evidence="4 5">
    <name type="scientific">Pseudooctadecabacter jejudonensis</name>
    <dbReference type="NCBI Taxonomy" id="1391910"/>
    <lineage>
        <taxon>Bacteria</taxon>
        <taxon>Pseudomonadati</taxon>
        <taxon>Pseudomonadota</taxon>
        <taxon>Alphaproteobacteria</taxon>
        <taxon>Rhodobacterales</taxon>
        <taxon>Paracoccaceae</taxon>
        <taxon>Pseudooctadecabacter</taxon>
    </lineage>
</organism>
<dbReference type="RefSeq" id="WP_306372132.1">
    <property type="nucleotide sequence ID" value="NZ_FWFT01000001.1"/>
</dbReference>
<sequence length="634" mass="69465">MRGEDKLPVLPFPPQPATRDTQPKQAAPTGPAADPQTKDPRPQQTADLLTHAIAALQHAMAPPAVDLSVTDLPAPDAVPEEAFTPVGEPRWRMGSAKIPSNTHSPSGSASTDAGSDAPAPNPKDPLARRITALHFPRFSMNRWQWHMDRMGHAPPPEVPVALAVEGPHGPVIHATNRAADQMGIQIGARVVDMRALVPDLRVEFADTGGDRAALHRLMLWVRRWCPWSATDGPAGLVMDTTGSDHLWGGEAAMLREIEGKLSTLGLETDLACAPTHGAAWALSRFGGVREVCTPDELCAKTAPLPVRALRLHGDAALLLKRLGLKTIGALADVPRLSLARRFQKAELTHNPLLRLDQLMGRLAEPLQSPDDPPEFSVQSSLAEPVMDPEPHLPDMAQELCAGLHAAGLGARRVTLTVYRTDGEVDRIGVATSQASRDAAHILRLFEGKLERLNPGFGFDLITLEASVVEHVEVIQTRIEGGSDEGTELARLIDRLSAKFGADSIRRPAPRDSHIPERREGWQVAMAQGTDTLPTHAQPRPLRLLQPPEDIRVLYAVPEGPPAQFMWRRQTHKVVRFEGPERIAPEWWADRPGTRLRDYYRIEDQHGQRYWLFREGVVGDGRGGAPRWCMQGLFA</sequence>
<evidence type="ECO:0000313" key="5">
    <source>
        <dbReference type="Proteomes" id="UP000193623"/>
    </source>
</evidence>
<dbReference type="InterPro" id="IPR050356">
    <property type="entry name" value="SulA_CellDiv_inhibitor"/>
</dbReference>
<keyword evidence="1" id="KW-0227">DNA damage</keyword>
<dbReference type="InterPro" id="IPR043502">
    <property type="entry name" value="DNA/RNA_pol_sf"/>
</dbReference>
<dbReference type="EMBL" id="FWFT01000001">
    <property type="protein sequence ID" value="SLN17920.1"/>
    <property type="molecule type" value="Genomic_DNA"/>
</dbReference>
<feature type="compositionally biased region" description="Low complexity" evidence="2">
    <location>
        <begin position="104"/>
        <end position="118"/>
    </location>
</feature>
<dbReference type="Proteomes" id="UP000193623">
    <property type="component" value="Unassembled WGS sequence"/>
</dbReference>
<dbReference type="AlphaFoldDB" id="A0A1Y5RHY0"/>
<keyword evidence="5" id="KW-1185">Reference proteome</keyword>
<evidence type="ECO:0000313" key="4">
    <source>
        <dbReference type="EMBL" id="SLN17920.1"/>
    </source>
</evidence>
<reference evidence="4 5" key="1">
    <citation type="submission" date="2017-03" db="EMBL/GenBank/DDBJ databases">
        <authorList>
            <person name="Afonso C.L."/>
            <person name="Miller P.J."/>
            <person name="Scott M.A."/>
            <person name="Spackman E."/>
            <person name="Goraichik I."/>
            <person name="Dimitrov K.M."/>
            <person name="Suarez D.L."/>
            <person name="Swayne D.E."/>
        </authorList>
    </citation>
    <scope>NUCLEOTIDE SEQUENCE [LARGE SCALE GENOMIC DNA]</scope>
    <source>
        <strain evidence="4 5">CECT 8397</strain>
    </source>
</reference>
<evidence type="ECO:0000256" key="1">
    <source>
        <dbReference type="ARBA" id="ARBA00022763"/>
    </source>
</evidence>
<name>A0A1Y5RHY0_9RHOB</name>
<dbReference type="InterPro" id="IPR017961">
    <property type="entry name" value="DNA_pol_Y-fam_little_finger"/>
</dbReference>
<evidence type="ECO:0000259" key="3">
    <source>
        <dbReference type="Pfam" id="PF11799"/>
    </source>
</evidence>